<proteinExistence type="inferred from homology"/>
<dbReference type="InterPro" id="IPR015424">
    <property type="entry name" value="PyrdxlP-dep_Trfase"/>
</dbReference>
<gene>
    <name evidence="12" type="primary">glyA</name>
    <name evidence="15" type="ORF">EEX84_05125</name>
</gene>
<comment type="subunit">
    <text evidence="5 12">Homodimer.</text>
</comment>
<dbReference type="InterPro" id="IPR001085">
    <property type="entry name" value="Ser_HO-MeTrfase"/>
</dbReference>
<dbReference type="InterPro" id="IPR015422">
    <property type="entry name" value="PyrdxlP-dep_Trfase_small"/>
</dbReference>
<keyword evidence="10 12" id="KW-0663">Pyridoxal phosphate</keyword>
<dbReference type="InterPro" id="IPR019798">
    <property type="entry name" value="Ser_HO-MeTrfase_PLP_BS"/>
</dbReference>
<comment type="function">
    <text evidence="11">Catalyzes the reversible interconversion of serine and glycine with tetrahydrofolate (THF) serving as the one-carbon carrier. This reaction serves as the major source of one-carbon groups required for the biosynthesis of purines, thymidylate, methionine, and other important biomolecules. Also exhibits THF-independent aldolase activity toward beta-hydroxyamino acids, producing glycine and aldehydes, via a retro-aldol mechanism. Thus, is able to catalyze the cleavage of L-allo-threonine.</text>
</comment>
<dbReference type="RefSeq" id="WP_123164529.1">
    <property type="nucleotide sequence ID" value="NZ_RIAX01000003.1"/>
</dbReference>
<dbReference type="EC" id="2.1.2.1" evidence="12"/>
<feature type="modified residue" description="N6-(pyridoxal phosphate)lysine" evidence="12 13">
    <location>
        <position position="226"/>
    </location>
</feature>
<dbReference type="UniPathway" id="UPA00288">
    <property type="reaction ID" value="UER01023"/>
</dbReference>
<dbReference type="PANTHER" id="PTHR11680:SF35">
    <property type="entry name" value="SERINE HYDROXYMETHYLTRANSFERASE 1"/>
    <property type="match status" value="1"/>
</dbReference>
<dbReference type="HAMAP" id="MF_00051">
    <property type="entry name" value="SHMT"/>
    <property type="match status" value="1"/>
</dbReference>
<keyword evidence="15" id="KW-0489">Methyltransferase</keyword>
<evidence type="ECO:0000259" key="14">
    <source>
        <dbReference type="Pfam" id="PF00464"/>
    </source>
</evidence>
<evidence type="ECO:0000256" key="5">
    <source>
        <dbReference type="ARBA" id="ARBA00011738"/>
    </source>
</evidence>
<comment type="pathway">
    <text evidence="12">Amino-acid biosynthesis; glycine biosynthesis; glycine from L-serine: step 1/1.</text>
</comment>
<dbReference type="GO" id="GO:0005829">
    <property type="term" value="C:cytosol"/>
    <property type="evidence" value="ECO:0007669"/>
    <property type="project" value="TreeGrafter"/>
</dbReference>
<comment type="similarity">
    <text evidence="4 12">Belongs to the SHMT family.</text>
</comment>
<dbReference type="GO" id="GO:0035999">
    <property type="term" value="P:tetrahydrofolate interconversion"/>
    <property type="evidence" value="ECO:0007669"/>
    <property type="project" value="UniProtKB-UniRule"/>
</dbReference>
<evidence type="ECO:0000313" key="16">
    <source>
        <dbReference type="Proteomes" id="UP000275473"/>
    </source>
</evidence>
<dbReference type="FunFam" id="3.40.640.10:FF:000001">
    <property type="entry name" value="Serine hydroxymethyltransferase"/>
    <property type="match status" value="1"/>
</dbReference>
<comment type="catalytic activity">
    <reaction evidence="1 12">
        <text>(6R)-5,10-methylene-5,6,7,8-tetrahydrofolate + glycine + H2O = (6S)-5,6,7,8-tetrahydrofolate + L-serine</text>
        <dbReference type="Rhea" id="RHEA:15481"/>
        <dbReference type="ChEBI" id="CHEBI:15377"/>
        <dbReference type="ChEBI" id="CHEBI:15636"/>
        <dbReference type="ChEBI" id="CHEBI:33384"/>
        <dbReference type="ChEBI" id="CHEBI:57305"/>
        <dbReference type="ChEBI" id="CHEBI:57453"/>
        <dbReference type="EC" id="2.1.2.1"/>
    </reaction>
</comment>
<feature type="binding site" evidence="12">
    <location>
        <position position="240"/>
    </location>
    <ligand>
        <name>(6S)-5,6,7,8-tetrahydrofolate</name>
        <dbReference type="ChEBI" id="CHEBI:57453"/>
    </ligand>
</feature>
<comment type="subcellular location">
    <subcellularLocation>
        <location evidence="3 12">Cytoplasm</location>
    </subcellularLocation>
</comment>
<dbReference type="EMBL" id="RIAX01000003">
    <property type="protein sequence ID" value="RNF40021.1"/>
    <property type="molecule type" value="Genomic_DNA"/>
</dbReference>
<dbReference type="GO" id="GO:0008168">
    <property type="term" value="F:methyltransferase activity"/>
    <property type="evidence" value="ECO:0007669"/>
    <property type="project" value="UniProtKB-KW"/>
</dbReference>
<dbReference type="PROSITE" id="PS00096">
    <property type="entry name" value="SHMT"/>
    <property type="match status" value="1"/>
</dbReference>
<dbReference type="SUPFAM" id="SSF53383">
    <property type="entry name" value="PLP-dependent transferases"/>
    <property type="match status" value="1"/>
</dbReference>
<evidence type="ECO:0000256" key="1">
    <source>
        <dbReference type="ARBA" id="ARBA00001528"/>
    </source>
</evidence>
<evidence type="ECO:0000256" key="12">
    <source>
        <dbReference type="HAMAP-Rule" id="MF_00051"/>
    </source>
</evidence>
<name>A0A3M8P9B5_9BACL</name>
<comment type="cofactor">
    <cofactor evidence="2 12 13">
        <name>pyridoxal 5'-phosphate</name>
        <dbReference type="ChEBI" id="CHEBI:597326"/>
    </cofactor>
</comment>
<dbReference type="CDD" id="cd00378">
    <property type="entry name" value="SHMT"/>
    <property type="match status" value="1"/>
</dbReference>
<evidence type="ECO:0000256" key="6">
    <source>
        <dbReference type="ARBA" id="ARBA00022490"/>
    </source>
</evidence>
<feature type="site" description="Plays an important role in substrate specificity" evidence="12">
    <location>
        <position position="225"/>
    </location>
</feature>
<dbReference type="NCBIfam" id="NF000586">
    <property type="entry name" value="PRK00011.1"/>
    <property type="match status" value="1"/>
</dbReference>
<dbReference type="Pfam" id="PF00464">
    <property type="entry name" value="SHMT"/>
    <property type="match status" value="1"/>
</dbReference>
<dbReference type="Proteomes" id="UP000275473">
    <property type="component" value="Unassembled WGS sequence"/>
</dbReference>
<evidence type="ECO:0000256" key="11">
    <source>
        <dbReference type="ARBA" id="ARBA00054606"/>
    </source>
</evidence>
<dbReference type="GO" id="GO:0030170">
    <property type="term" value="F:pyridoxal phosphate binding"/>
    <property type="evidence" value="ECO:0007669"/>
    <property type="project" value="UniProtKB-UniRule"/>
</dbReference>
<feature type="domain" description="Serine hydroxymethyltransferase-like" evidence="14">
    <location>
        <begin position="5"/>
        <end position="380"/>
    </location>
</feature>
<dbReference type="PANTHER" id="PTHR11680">
    <property type="entry name" value="SERINE HYDROXYMETHYLTRANSFERASE"/>
    <property type="match status" value="1"/>
</dbReference>
<keyword evidence="16" id="KW-1185">Reference proteome</keyword>
<evidence type="ECO:0000313" key="15">
    <source>
        <dbReference type="EMBL" id="RNF40021.1"/>
    </source>
</evidence>
<evidence type="ECO:0000256" key="10">
    <source>
        <dbReference type="ARBA" id="ARBA00022898"/>
    </source>
</evidence>
<feature type="binding site" evidence="12">
    <location>
        <begin position="349"/>
        <end position="351"/>
    </location>
    <ligand>
        <name>(6S)-5,6,7,8-tetrahydrofolate</name>
        <dbReference type="ChEBI" id="CHEBI:57453"/>
    </ligand>
</feature>
<dbReference type="GO" id="GO:0004372">
    <property type="term" value="F:glycine hydroxymethyltransferase activity"/>
    <property type="evidence" value="ECO:0007669"/>
    <property type="project" value="UniProtKB-UniRule"/>
</dbReference>
<dbReference type="InterPro" id="IPR039429">
    <property type="entry name" value="SHMT-like_dom"/>
</dbReference>
<dbReference type="PIRSF" id="PIRSF000412">
    <property type="entry name" value="SHMT"/>
    <property type="match status" value="1"/>
</dbReference>
<dbReference type="GO" id="GO:0019264">
    <property type="term" value="P:glycine biosynthetic process from serine"/>
    <property type="evidence" value="ECO:0007669"/>
    <property type="project" value="UniProtKB-UniRule"/>
</dbReference>
<reference evidence="15 16" key="1">
    <citation type="journal article" date="2018" name="Int. J. Syst. Evol. Microbiol.">
        <title>Planococcus salinus sp. nov., a moderately halophilic bacterium isolated from a saline-alkali soil.</title>
        <authorList>
            <person name="Gan L."/>
        </authorList>
    </citation>
    <scope>NUCLEOTIDE SEQUENCE [LARGE SCALE GENOMIC DNA]</scope>
    <source>
        <strain evidence="15 16">LCB217</strain>
    </source>
</reference>
<keyword evidence="6 12" id="KW-0963">Cytoplasm</keyword>
<sequence length="411" mass="44656">MELIKAQDPAVFEAMNAEKDRQEANIELIASENFVSQAVMDAQGSVLTNKYAEGYPNKRYYGGCEFVDVVENIARDRLKEIFGADHANVQPHSGSQANMAVYTAILKQGDTVLGMNLNHGGHLTHGSRVNFSGMTYNFVEYGVNEETQLIDYDVVREVALEHKPKLIVAGASAYSRVLDFAKFREIADEVGAYLMVDMAHIAGLVATGAHPSPVPHAHFVTSTTHKTLRGPRGGLILCTEEFAKKIDKTIFPGIQGGPLMHVIASKAVAFGEAQQPEFETYIDQVVKNAKALAEGLMAEGVGIVSGGTDNHVMLVDLRELNLTGKVAEHLLDEVGITTNKNTIPFDPESPFVTSGLRLGTPAVTSRGFKEPEMKEVASIIASLLKNPEDNDIKQQAAERTAKLTASFPLYK</sequence>
<dbReference type="UniPathway" id="UPA00193"/>
<evidence type="ECO:0000256" key="13">
    <source>
        <dbReference type="PIRSR" id="PIRSR000412-50"/>
    </source>
</evidence>
<keyword evidence="7 12" id="KW-0554">One-carbon metabolism</keyword>
<evidence type="ECO:0000256" key="4">
    <source>
        <dbReference type="ARBA" id="ARBA00006376"/>
    </source>
</evidence>
<organism evidence="15 16">
    <name type="scientific">Planococcus salinus</name>
    <dbReference type="NCBI Taxonomy" id="1848460"/>
    <lineage>
        <taxon>Bacteria</taxon>
        <taxon>Bacillati</taxon>
        <taxon>Bacillota</taxon>
        <taxon>Bacilli</taxon>
        <taxon>Bacillales</taxon>
        <taxon>Caryophanaceae</taxon>
        <taxon>Planococcus</taxon>
    </lineage>
</organism>
<comment type="pathway">
    <text evidence="12">One-carbon metabolism; tetrahydrofolate interconversion.</text>
</comment>
<evidence type="ECO:0000256" key="2">
    <source>
        <dbReference type="ARBA" id="ARBA00001933"/>
    </source>
</evidence>
<comment type="caution">
    <text evidence="15">The sequence shown here is derived from an EMBL/GenBank/DDBJ whole genome shotgun (WGS) entry which is preliminary data.</text>
</comment>
<dbReference type="Gene3D" id="3.40.640.10">
    <property type="entry name" value="Type I PLP-dependent aspartate aminotransferase-like (Major domain)"/>
    <property type="match status" value="1"/>
</dbReference>
<evidence type="ECO:0000256" key="9">
    <source>
        <dbReference type="ARBA" id="ARBA00022679"/>
    </source>
</evidence>
<keyword evidence="8 12" id="KW-0028">Amino-acid biosynthesis</keyword>
<dbReference type="Gene3D" id="3.90.1150.10">
    <property type="entry name" value="Aspartate Aminotransferase, domain 1"/>
    <property type="match status" value="1"/>
</dbReference>
<dbReference type="OrthoDB" id="9803846at2"/>
<evidence type="ECO:0000256" key="7">
    <source>
        <dbReference type="ARBA" id="ARBA00022563"/>
    </source>
</evidence>
<dbReference type="InterPro" id="IPR049943">
    <property type="entry name" value="Ser_HO-MeTrfase-like"/>
</dbReference>
<keyword evidence="9 12" id="KW-0808">Transferase</keyword>
<dbReference type="GO" id="GO:0032259">
    <property type="term" value="P:methylation"/>
    <property type="evidence" value="ECO:0007669"/>
    <property type="project" value="UniProtKB-KW"/>
</dbReference>
<dbReference type="AlphaFoldDB" id="A0A3M8P9B5"/>
<dbReference type="InterPro" id="IPR015421">
    <property type="entry name" value="PyrdxlP-dep_Trfase_major"/>
</dbReference>
<evidence type="ECO:0000256" key="8">
    <source>
        <dbReference type="ARBA" id="ARBA00022605"/>
    </source>
</evidence>
<dbReference type="FunFam" id="3.90.1150.10:FF:000003">
    <property type="entry name" value="Serine hydroxymethyltransferase"/>
    <property type="match status" value="1"/>
</dbReference>
<evidence type="ECO:0000256" key="3">
    <source>
        <dbReference type="ARBA" id="ARBA00004496"/>
    </source>
</evidence>
<protein>
    <recommendedName>
        <fullName evidence="12">Serine hydroxymethyltransferase</fullName>
        <shortName evidence="12">SHMT</shortName>
        <shortName evidence="12">Serine methylase</shortName>
        <ecNumber evidence="12">2.1.2.1</ecNumber>
    </recommendedName>
</protein>
<feature type="binding site" evidence="12">
    <location>
        <begin position="121"/>
        <end position="123"/>
    </location>
    <ligand>
        <name>(6S)-5,6,7,8-tetrahydrofolate</name>
        <dbReference type="ChEBI" id="CHEBI:57453"/>
    </ligand>
</feature>
<accession>A0A3M8P9B5</accession>
<feature type="binding site" evidence="12">
    <location>
        <position position="117"/>
    </location>
    <ligand>
        <name>(6S)-5,6,7,8-tetrahydrofolate</name>
        <dbReference type="ChEBI" id="CHEBI:57453"/>
    </ligand>
</feature>